<accession>A0ACB7TEZ0</accession>
<keyword evidence="2" id="KW-1185">Reference proteome</keyword>
<comment type="caution">
    <text evidence="1">The sequence shown here is derived from an EMBL/GenBank/DDBJ whole genome shotgun (WGS) entry which is preliminary data.</text>
</comment>
<evidence type="ECO:0000313" key="2">
    <source>
        <dbReference type="Proteomes" id="UP000821845"/>
    </source>
</evidence>
<proteinExistence type="predicted"/>
<gene>
    <name evidence="1" type="ORF">HPB50_005361</name>
</gene>
<protein>
    <submittedName>
        <fullName evidence="1">Uncharacterized protein</fullName>
    </submittedName>
</protein>
<reference evidence="1" key="1">
    <citation type="submission" date="2020-05" db="EMBL/GenBank/DDBJ databases">
        <title>Large-scale comparative analyses of tick genomes elucidate their genetic diversity and vector capacities.</title>
        <authorList>
            <person name="Jia N."/>
            <person name="Wang J."/>
            <person name="Shi W."/>
            <person name="Du L."/>
            <person name="Sun Y."/>
            <person name="Zhan W."/>
            <person name="Jiang J."/>
            <person name="Wang Q."/>
            <person name="Zhang B."/>
            <person name="Ji P."/>
            <person name="Sakyi L.B."/>
            <person name="Cui X."/>
            <person name="Yuan T."/>
            <person name="Jiang B."/>
            <person name="Yang W."/>
            <person name="Lam T.T.-Y."/>
            <person name="Chang Q."/>
            <person name="Ding S."/>
            <person name="Wang X."/>
            <person name="Zhu J."/>
            <person name="Ruan X."/>
            <person name="Zhao L."/>
            <person name="Wei J."/>
            <person name="Que T."/>
            <person name="Du C."/>
            <person name="Cheng J."/>
            <person name="Dai P."/>
            <person name="Han X."/>
            <person name="Huang E."/>
            <person name="Gao Y."/>
            <person name="Liu J."/>
            <person name="Shao H."/>
            <person name="Ye R."/>
            <person name="Li L."/>
            <person name="Wei W."/>
            <person name="Wang X."/>
            <person name="Wang C."/>
            <person name="Yang T."/>
            <person name="Huo Q."/>
            <person name="Li W."/>
            <person name="Guo W."/>
            <person name="Chen H."/>
            <person name="Zhou L."/>
            <person name="Ni X."/>
            <person name="Tian J."/>
            <person name="Zhou Y."/>
            <person name="Sheng Y."/>
            <person name="Liu T."/>
            <person name="Pan Y."/>
            <person name="Xia L."/>
            <person name="Li J."/>
            <person name="Zhao F."/>
            <person name="Cao W."/>
        </authorList>
    </citation>
    <scope>NUCLEOTIDE SEQUENCE</scope>
    <source>
        <strain evidence="1">Hyas-2018</strain>
    </source>
</reference>
<name>A0ACB7TEZ0_HYAAI</name>
<evidence type="ECO:0000313" key="1">
    <source>
        <dbReference type="EMBL" id="KAH6944816.1"/>
    </source>
</evidence>
<dbReference type="Proteomes" id="UP000821845">
    <property type="component" value="Chromosome 1"/>
</dbReference>
<dbReference type="EMBL" id="CM023481">
    <property type="protein sequence ID" value="KAH6944816.1"/>
    <property type="molecule type" value="Genomic_DNA"/>
</dbReference>
<organism evidence="1 2">
    <name type="scientific">Hyalomma asiaticum</name>
    <name type="common">Tick</name>
    <dbReference type="NCBI Taxonomy" id="266040"/>
    <lineage>
        <taxon>Eukaryota</taxon>
        <taxon>Metazoa</taxon>
        <taxon>Ecdysozoa</taxon>
        <taxon>Arthropoda</taxon>
        <taxon>Chelicerata</taxon>
        <taxon>Arachnida</taxon>
        <taxon>Acari</taxon>
        <taxon>Parasitiformes</taxon>
        <taxon>Ixodida</taxon>
        <taxon>Ixodoidea</taxon>
        <taxon>Ixodidae</taxon>
        <taxon>Hyalomminae</taxon>
        <taxon>Hyalomma</taxon>
    </lineage>
</organism>
<sequence length="71" mass="8165">MANAAAPATFTFQQPKEPPKFRESGCEDSQEWLHRFERVASYKWSEEDKLQNAFFSLEESNAHGSKTKKAL</sequence>